<keyword evidence="2" id="KW-1185">Reference proteome</keyword>
<organism evidence="1 2">
    <name type="scientific">Melastoma candidum</name>
    <dbReference type="NCBI Taxonomy" id="119954"/>
    <lineage>
        <taxon>Eukaryota</taxon>
        <taxon>Viridiplantae</taxon>
        <taxon>Streptophyta</taxon>
        <taxon>Embryophyta</taxon>
        <taxon>Tracheophyta</taxon>
        <taxon>Spermatophyta</taxon>
        <taxon>Magnoliopsida</taxon>
        <taxon>eudicotyledons</taxon>
        <taxon>Gunneridae</taxon>
        <taxon>Pentapetalae</taxon>
        <taxon>rosids</taxon>
        <taxon>malvids</taxon>
        <taxon>Myrtales</taxon>
        <taxon>Melastomataceae</taxon>
        <taxon>Melastomatoideae</taxon>
        <taxon>Melastomateae</taxon>
        <taxon>Melastoma</taxon>
    </lineage>
</organism>
<name>A0ACB9R2L3_9MYRT</name>
<dbReference type="Proteomes" id="UP001057402">
    <property type="component" value="Chromosome 4"/>
</dbReference>
<reference evidence="2" key="1">
    <citation type="journal article" date="2023" name="Front. Plant Sci.">
        <title>Chromosomal-level genome assembly of Melastoma candidum provides insights into trichome evolution.</title>
        <authorList>
            <person name="Zhong Y."/>
            <person name="Wu W."/>
            <person name="Sun C."/>
            <person name="Zou P."/>
            <person name="Liu Y."/>
            <person name="Dai S."/>
            <person name="Zhou R."/>
        </authorList>
    </citation>
    <scope>NUCLEOTIDE SEQUENCE [LARGE SCALE GENOMIC DNA]</scope>
</reference>
<protein>
    <submittedName>
        <fullName evidence="1">Uncharacterized protein</fullName>
    </submittedName>
</protein>
<proteinExistence type="predicted"/>
<gene>
    <name evidence="1" type="ORF">MLD38_011128</name>
</gene>
<dbReference type="EMBL" id="CM042883">
    <property type="protein sequence ID" value="KAI4372950.1"/>
    <property type="molecule type" value="Genomic_DNA"/>
</dbReference>
<sequence length="439" mass="49000">MATAAIDSSTSPYLLVRRLVELSGRIQSSLSKAPPEPSSPVSVKSMITSLLSLPDPGGSASRHQILSLVKHFTLAVSILVSSRSSEHNLLNWIPQNLADVAGTCFSDVAMAYVQCFGNENSKKLGELGLDSITLGNAERLTIELWMEVFPELKDQIKESSIDKEDDITAASAAVPVGYAVVAAYQFRWFATQVDYPCIGKLCKLVIPCGLTALDHWSPEVKRQGVISLTHLGKRVTAAELGFYPDAILDACCHNLVAADEIWDTVVEMSAVFVSSTQQNNPRSPWFEKLLNEMLSHLERQPRNKERRCAWLKFIEPLLNAAGLVVLAHFRRIFPLLFLWMHADDDETVLLVLERTYTILRLTWIRNTPFVGRLVDELVALYKEAALRIGREEIRSHILKLFVLLQQSRGSQLEASWNKHRTDPDISDLISSFSDMSITA</sequence>
<evidence type="ECO:0000313" key="2">
    <source>
        <dbReference type="Proteomes" id="UP001057402"/>
    </source>
</evidence>
<comment type="caution">
    <text evidence="1">The sequence shown here is derived from an EMBL/GenBank/DDBJ whole genome shotgun (WGS) entry which is preliminary data.</text>
</comment>
<evidence type="ECO:0000313" key="1">
    <source>
        <dbReference type="EMBL" id="KAI4372950.1"/>
    </source>
</evidence>
<accession>A0ACB9R2L3</accession>